<evidence type="ECO:0000256" key="2">
    <source>
        <dbReference type="SAM" id="SignalP"/>
    </source>
</evidence>
<evidence type="ECO:0000313" key="3">
    <source>
        <dbReference type="EMBL" id="KAK7427378.1"/>
    </source>
</evidence>
<name>A0ABR1I1I0_9HYPO</name>
<dbReference type="Proteomes" id="UP001498421">
    <property type="component" value="Unassembled WGS sequence"/>
</dbReference>
<accession>A0ABR1I1I0</accession>
<sequence length="230" mass="23964">MTRYTFLAAVAALSLVAGTCASPCKVDTSVTTTTSTFVSETTTSVESSTETSVDVISATSTSVLPDLTTTEETTTSAPETTTTTSTTTTTTQPAPTQTCYLRVSGGVFNGQYLYPSSPGTAVGSIYVRNTQVDAGVFTIDPETSRLKLGNYYPQVSRTNTNGRVVLYSPPLASLAYLVCTKTGSAVQCTSEVPSVANAIVVSAYSQVAWDNGNSPHTGNVVVSLQCVELV</sequence>
<keyword evidence="4" id="KW-1185">Reference proteome</keyword>
<comment type="caution">
    <text evidence="3">The sequence shown here is derived from an EMBL/GenBank/DDBJ whole genome shotgun (WGS) entry which is preliminary data.</text>
</comment>
<feature type="region of interest" description="Disordered" evidence="1">
    <location>
        <begin position="63"/>
        <end position="93"/>
    </location>
</feature>
<keyword evidence="2" id="KW-0732">Signal</keyword>
<evidence type="ECO:0000313" key="4">
    <source>
        <dbReference type="Proteomes" id="UP001498421"/>
    </source>
</evidence>
<feature type="chain" id="PRO_5047246447" evidence="2">
    <location>
        <begin position="22"/>
        <end position="230"/>
    </location>
</feature>
<organism evidence="3 4">
    <name type="scientific">Neonectria magnoliae</name>
    <dbReference type="NCBI Taxonomy" id="2732573"/>
    <lineage>
        <taxon>Eukaryota</taxon>
        <taxon>Fungi</taxon>
        <taxon>Dikarya</taxon>
        <taxon>Ascomycota</taxon>
        <taxon>Pezizomycotina</taxon>
        <taxon>Sordariomycetes</taxon>
        <taxon>Hypocreomycetidae</taxon>
        <taxon>Hypocreales</taxon>
        <taxon>Nectriaceae</taxon>
        <taxon>Neonectria</taxon>
    </lineage>
</organism>
<evidence type="ECO:0000256" key="1">
    <source>
        <dbReference type="SAM" id="MobiDB-lite"/>
    </source>
</evidence>
<proteinExistence type="predicted"/>
<feature type="compositionally biased region" description="Low complexity" evidence="1">
    <location>
        <begin position="68"/>
        <end position="93"/>
    </location>
</feature>
<feature type="signal peptide" evidence="2">
    <location>
        <begin position="1"/>
        <end position="21"/>
    </location>
</feature>
<gene>
    <name evidence="3" type="ORF">QQZ08_006147</name>
</gene>
<protein>
    <submittedName>
        <fullName evidence="3">Uncharacterized protein</fullName>
    </submittedName>
</protein>
<dbReference type="EMBL" id="JAZAVK010000054">
    <property type="protein sequence ID" value="KAK7427378.1"/>
    <property type="molecule type" value="Genomic_DNA"/>
</dbReference>
<reference evidence="3 4" key="1">
    <citation type="journal article" date="2025" name="Microbiol. Resour. Announc.">
        <title>Draft genome sequences for Neonectria magnoliae and Neonectria punicea, canker pathogens of Liriodendron tulipifera and Acer saccharum in West Virginia.</title>
        <authorList>
            <person name="Petronek H.M."/>
            <person name="Kasson M.T."/>
            <person name="Metheny A.M."/>
            <person name="Stauder C.M."/>
            <person name="Lovett B."/>
            <person name="Lynch S.C."/>
            <person name="Garnas J.R."/>
            <person name="Kasson L.R."/>
            <person name="Stajich J.E."/>
        </authorList>
    </citation>
    <scope>NUCLEOTIDE SEQUENCE [LARGE SCALE GENOMIC DNA]</scope>
    <source>
        <strain evidence="3 4">NRRL 64651</strain>
    </source>
</reference>